<name>A0ABP9B074_9PSEU</name>
<dbReference type="InterPro" id="IPR011008">
    <property type="entry name" value="Dimeric_a/b-barrel"/>
</dbReference>
<evidence type="ECO:0000313" key="2">
    <source>
        <dbReference type="Proteomes" id="UP001500928"/>
    </source>
</evidence>
<dbReference type="EMBL" id="BAABHO010000015">
    <property type="protein sequence ID" value="GAA4787783.1"/>
    <property type="molecule type" value="Genomic_DNA"/>
</dbReference>
<dbReference type="Proteomes" id="UP001500928">
    <property type="component" value="Unassembled WGS sequence"/>
</dbReference>
<comment type="caution">
    <text evidence="1">The sequence shown here is derived from an EMBL/GenBank/DDBJ whole genome shotgun (WGS) entry which is preliminary data.</text>
</comment>
<sequence length="132" mass="14524">MIRERRALTLLWGAALDHARRLVPTVPTTAVPRGAPVSRVLFQVVHYPKPEYRDDMLAAMNTIRETSARIAGLDEIGAFEEPDRSRIVAISVWASPEALQTGAAELFASIADLPFDVWETRPSEAATLTQVA</sequence>
<protein>
    <recommendedName>
        <fullName evidence="3">ABM domain-containing protein</fullName>
    </recommendedName>
</protein>
<accession>A0ABP9B074</accession>
<organism evidence="1 2">
    <name type="scientific">Actinomycetospora chlora</name>
    <dbReference type="NCBI Taxonomy" id="663608"/>
    <lineage>
        <taxon>Bacteria</taxon>
        <taxon>Bacillati</taxon>
        <taxon>Actinomycetota</taxon>
        <taxon>Actinomycetes</taxon>
        <taxon>Pseudonocardiales</taxon>
        <taxon>Pseudonocardiaceae</taxon>
        <taxon>Actinomycetospora</taxon>
    </lineage>
</organism>
<dbReference type="RefSeq" id="WP_345414219.1">
    <property type="nucleotide sequence ID" value="NZ_BAABHO010000015.1"/>
</dbReference>
<proteinExistence type="predicted"/>
<evidence type="ECO:0000313" key="1">
    <source>
        <dbReference type="EMBL" id="GAA4787783.1"/>
    </source>
</evidence>
<reference evidence="2" key="1">
    <citation type="journal article" date="2019" name="Int. J. Syst. Evol. Microbiol.">
        <title>The Global Catalogue of Microorganisms (GCM) 10K type strain sequencing project: providing services to taxonomists for standard genome sequencing and annotation.</title>
        <authorList>
            <consortium name="The Broad Institute Genomics Platform"/>
            <consortium name="The Broad Institute Genome Sequencing Center for Infectious Disease"/>
            <person name="Wu L."/>
            <person name="Ma J."/>
        </authorList>
    </citation>
    <scope>NUCLEOTIDE SEQUENCE [LARGE SCALE GENOMIC DNA]</scope>
    <source>
        <strain evidence="2">JCM 17979</strain>
    </source>
</reference>
<gene>
    <name evidence="1" type="ORF">GCM10023200_22540</name>
</gene>
<evidence type="ECO:0008006" key="3">
    <source>
        <dbReference type="Google" id="ProtNLM"/>
    </source>
</evidence>
<keyword evidence="2" id="KW-1185">Reference proteome</keyword>
<dbReference type="Gene3D" id="3.30.70.100">
    <property type="match status" value="1"/>
</dbReference>
<dbReference type="SUPFAM" id="SSF54909">
    <property type="entry name" value="Dimeric alpha+beta barrel"/>
    <property type="match status" value="1"/>
</dbReference>